<evidence type="ECO:0000313" key="2">
    <source>
        <dbReference type="Proteomes" id="UP000186601"/>
    </source>
</evidence>
<organism evidence="1 2">
    <name type="scientific">Hermanssonia centrifuga</name>
    <dbReference type="NCBI Taxonomy" id="98765"/>
    <lineage>
        <taxon>Eukaryota</taxon>
        <taxon>Fungi</taxon>
        <taxon>Dikarya</taxon>
        <taxon>Basidiomycota</taxon>
        <taxon>Agaricomycotina</taxon>
        <taxon>Agaricomycetes</taxon>
        <taxon>Polyporales</taxon>
        <taxon>Meruliaceae</taxon>
        <taxon>Hermanssonia</taxon>
    </lineage>
</organism>
<name>A0A2R6NTN3_9APHY</name>
<sequence length="62" mass="7140">MAPGNDLLLRAPSIALDWIVSRQIRKKIEDSVGFHCERHVVCFTPKKNDRDIGSLKIEFYDP</sequence>
<dbReference type="Proteomes" id="UP000186601">
    <property type="component" value="Unassembled WGS sequence"/>
</dbReference>
<evidence type="ECO:0000313" key="1">
    <source>
        <dbReference type="EMBL" id="PSR76469.1"/>
    </source>
</evidence>
<reference evidence="1 2" key="1">
    <citation type="submission" date="2018-02" db="EMBL/GenBank/DDBJ databases">
        <title>Genome sequence of the basidiomycete white-rot fungus Phlebia centrifuga.</title>
        <authorList>
            <person name="Granchi Z."/>
            <person name="Peng M."/>
            <person name="de Vries R.P."/>
            <person name="Hilden K."/>
            <person name="Makela M.R."/>
            <person name="Grigoriev I."/>
            <person name="Riley R."/>
        </authorList>
    </citation>
    <scope>NUCLEOTIDE SEQUENCE [LARGE SCALE GENOMIC DNA]</scope>
    <source>
        <strain evidence="1 2">FBCC195</strain>
    </source>
</reference>
<protein>
    <submittedName>
        <fullName evidence="1">Uncharacterized protein</fullName>
    </submittedName>
</protein>
<proteinExistence type="predicted"/>
<dbReference type="EMBL" id="MLYV02000843">
    <property type="protein sequence ID" value="PSR76469.1"/>
    <property type="molecule type" value="Genomic_DNA"/>
</dbReference>
<dbReference type="AlphaFoldDB" id="A0A2R6NTN3"/>
<accession>A0A2R6NTN3</accession>
<gene>
    <name evidence="1" type="ORF">PHLCEN_2v8444</name>
</gene>
<comment type="caution">
    <text evidence="1">The sequence shown here is derived from an EMBL/GenBank/DDBJ whole genome shotgun (WGS) entry which is preliminary data.</text>
</comment>
<keyword evidence="2" id="KW-1185">Reference proteome</keyword>